<dbReference type="STRING" id="435880.SAMN04487988_104265"/>
<reference evidence="4" key="1">
    <citation type="submission" date="2016-10" db="EMBL/GenBank/DDBJ databases">
        <authorList>
            <person name="Varghese N."/>
            <person name="Submissions S."/>
        </authorList>
    </citation>
    <scope>NUCLEOTIDE SEQUENCE [LARGE SCALE GENOMIC DNA]</scope>
    <source>
        <strain evidence="4">DSM 19315</strain>
    </source>
</reference>
<dbReference type="GO" id="GO:0030246">
    <property type="term" value="F:carbohydrate binding"/>
    <property type="evidence" value="ECO:0007669"/>
    <property type="project" value="InterPro"/>
</dbReference>
<keyword evidence="1" id="KW-0732">Signal</keyword>
<protein>
    <submittedName>
        <fullName evidence="3">Carboxypeptidase regulatory-like domain-containing protein</fullName>
    </submittedName>
</protein>
<feature type="domain" description="DUF4382" evidence="2">
    <location>
        <begin position="32"/>
        <end position="183"/>
    </location>
</feature>
<feature type="chain" id="PRO_5011773212" evidence="1">
    <location>
        <begin position="20"/>
        <end position="275"/>
    </location>
</feature>
<feature type="signal peptide" evidence="1">
    <location>
        <begin position="1"/>
        <end position="19"/>
    </location>
</feature>
<keyword evidence="3" id="KW-0378">Hydrolase</keyword>
<evidence type="ECO:0000313" key="3">
    <source>
        <dbReference type="EMBL" id="SFG51675.1"/>
    </source>
</evidence>
<name>A0A1I2SFS4_9BACT</name>
<dbReference type="Gene3D" id="2.60.40.1120">
    <property type="entry name" value="Carboxypeptidase-like, regulatory domain"/>
    <property type="match status" value="1"/>
</dbReference>
<dbReference type="Pfam" id="PF13620">
    <property type="entry name" value="CarboxypepD_reg"/>
    <property type="match status" value="1"/>
</dbReference>
<accession>A0A1I2SFS4</accession>
<dbReference type="Pfam" id="PF14321">
    <property type="entry name" value="DUF4382"/>
    <property type="match status" value="1"/>
</dbReference>
<dbReference type="SUPFAM" id="SSF49452">
    <property type="entry name" value="Starch-binding domain-like"/>
    <property type="match status" value="1"/>
</dbReference>
<sequence length="275" mass="29913">MKKYISYLMTALIAAVSFSCDFNDSPSLEEGQARVNFYLVDAPGDFDEVWVEVLALRVKAGEIDLADEEDGDDESAWEEIPYENGSQMINLLDLTGNNSQLLGDANLEAGSIQQLRLILGENNYVVKDGEEFPLKTPSAQQSGLKIKLYEEIEAGNSYDLVIDFDVAKSIVVAGNSGNVILKPVLRAYMQETAGIMGQVLPLEAQPISVSTTVDGEVVTTFTDTDGNFKIQGLEPGTYSLLITPEEGYVPVTIDGVVVEEGEITQVDAVTLEEQQ</sequence>
<organism evidence="3 4">
    <name type="scientific">Algoriphagus hitonicola</name>
    <dbReference type="NCBI Taxonomy" id="435880"/>
    <lineage>
        <taxon>Bacteria</taxon>
        <taxon>Pseudomonadati</taxon>
        <taxon>Bacteroidota</taxon>
        <taxon>Cytophagia</taxon>
        <taxon>Cytophagales</taxon>
        <taxon>Cyclobacteriaceae</taxon>
        <taxon>Algoriphagus</taxon>
    </lineage>
</organism>
<dbReference type="EMBL" id="FOPC01000004">
    <property type="protein sequence ID" value="SFG51675.1"/>
    <property type="molecule type" value="Genomic_DNA"/>
</dbReference>
<gene>
    <name evidence="3" type="ORF">SAMN04487988_104265</name>
</gene>
<keyword evidence="3" id="KW-0121">Carboxypeptidase</keyword>
<dbReference type="GO" id="GO:0004180">
    <property type="term" value="F:carboxypeptidase activity"/>
    <property type="evidence" value="ECO:0007669"/>
    <property type="project" value="UniProtKB-KW"/>
</dbReference>
<evidence type="ECO:0000259" key="2">
    <source>
        <dbReference type="Pfam" id="PF14321"/>
    </source>
</evidence>
<dbReference type="InterPro" id="IPR025491">
    <property type="entry name" value="DUF4382"/>
</dbReference>
<dbReference type="InterPro" id="IPR013784">
    <property type="entry name" value="Carb-bd-like_fold"/>
</dbReference>
<evidence type="ECO:0000256" key="1">
    <source>
        <dbReference type="SAM" id="SignalP"/>
    </source>
</evidence>
<proteinExistence type="predicted"/>
<dbReference type="PROSITE" id="PS51257">
    <property type="entry name" value="PROKAR_LIPOPROTEIN"/>
    <property type="match status" value="1"/>
</dbReference>
<dbReference type="AlphaFoldDB" id="A0A1I2SFS4"/>
<keyword evidence="3" id="KW-0645">Protease</keyword>
<dbReference type="OrthoDB" id="2111471at2"/>
<keyword evidence="4" id="KW-1185">Reference proteome</keyword>
<evidence type="ECO:0000313" key="4">
    <source>
        <dbReference type="Proteomes" id="UP000199642"/>
    </source>
</evidence>
<dbReference type="RefSeq" id="WP_092790432.1">
    <property type="nucleotide sequence ID" value="NZ_FOPC01000004.1"/>
</dbReference>
<dbReference type="Proteomes" id="UP000199642">
    <property type="component" value="Unassembled WGS sequence"/>
</dbReference>